<keyword evidence="4 9" id="KW-0812">Transmembrane</keyword>
<proteinExistence type="predicted"/>
<protein>
    <submittedName>
        <fullName evidence="11">MFS family permease</fullName>
    </submittedName>
</protein>
<feature type="domain" description="Major facilitator superfamily (MFS) profile" evidence="10">
    <location>
        <begin position="33"/>
        <end position="114"/>
    </location>
</feature>
<dbReference type="PROSITE" id="PS50850">
    <property type="entry name" value="MFS"/>
    <property type="match status" value="1"/>
</dbReference>
<evidence type="ECO:0000256" key="2">
    <source>
        <dbReference type="ARBA" id="ARBA00022448"/>
    </source>
</evidence>
<keyword evidence="5" id="KW-0769">Symport</keyword>
<feature type="region of interest" description="Disordered" evidence="8">
    <location>
        <begin position="1"/>
        <end position="29"/>
    </location>
</feature>
<keyword evidence="3" id="KW-1003">Cell membrane</keyword>
<sequence length="114" mass="12160">MTKLNPSAENGAADPPRPAEGPPPVDTKRARKTTAAACIGIFAELYDNGIFGFMAATLAVVFFPDSEYAIVFVFLGYAISFFLRPLGAVVCGYLGDRIGRQRTLAFVILLISAA</sequence>
<keyword evidence="2" id="KW-0813">Transport</keyword>
<keyword evidence="6 9" id="KW-1133">Transmembrane helix</keyword>
<evidence type="ECO:0000313" key="11">
    <source>
        <dbReference type="EMBL" id="MBB3666314.1"/>
    </source>
</evidence>
<dbReference type="Proteomes" id="UP000564573">
    <property type="component" value="Unassembled WGS sequence"/>
</dbReference>
<dbReference type="InterPro" id="IPR036259">
    <property type="entry name" value="MFS_trans_sf"/>
</dbReference>
<organism evidence="11 12">
    <name type="scientific">Prauserella sediminis</name>
    <dbReference type="NCBI Taxonomy" id="577680"/>
    <lineage>
        <taxon>Bacteria</taxon>
        <taxon>Bacillati</taxon>
        <taxon>Actinomycetota</taxon>
        <taxon>Actinomycetes</taxon>
        <taxon>Pseudonocardiales</taxon>
        <taxon>Pseudonocardiaceae</taxon>
        <taxon>Prauserella</taxon>
        <taxon>Prauserella salsuginis group</taxon>
    </lineage>
</organism>
<dbReference type="PANTHER" id="PTHR43528:SF1">
    <property type="entry name" value="ALPHA-KETOGLUTARATE PERMEASE"/>
    <property type="match status" value="1"/>
</dbReference>
<evidence type="ECO:0000256" key="9">
    <source>
        <dbReference type="SAM" id="Phobius"/>
    </source>
</evidence>
<feature type="compositionally biased region" description="Pro residues" evidence="8">
    <location>
        <begin position="15"/>
        <end position="25"/>
    </location>
</feature>
<evidence type="ECO:0000256" key="1">
    <source>
        <dbReference type="ARBA" id="ARBA00004651"/>
    </source>
</evidence>
<dbReference type="EMBL" id="JACIBS010000015">
    <property type="protein sequence ID" value="MBB3666314.1"/>
    <property type="molecule type" value="Genomic_DNA"/>
</dbReference>
<comment type="caution">
    <text evidence="11">The sequence shown here is derived from an EMBL/GenBank/DDBJ whole genome shotgun (WGS) entry which is preliminary data.</text>
</comment>
<feature type="transmembrane region" description="Helical" evidence="9">
    <location>
        <begin position="37"/>
        <end position="63"/>
    </location>
</feature>
<evidence type="ECO:0000256" key="8">
    <source>
        <dbReference type="SAM" id="MobiDB-lite"/>
    </source>
</evidence>
<reference evidence="11 12" key="1">
    <citation type="submission" date="2020-08" db="EMBL/GenBank/DDBJ databases">
        <title>Sequencing the genomes of 1000 actinobacteria strains.</title>
        <authorList>
            <person name="Klenk H.-P."/>
        </authorList>
    </citation>
    <scope>NUCLEOTIDE SEQUENCE [LARGE SCALE GENOMIC DNA]</scope>
    <source>
        <strain evidence="11 12">DSM 45267</strain>
    </source>
</reference>
<dbReference type="PANTHER" id="PTHR43528">
    <property type="entry name" value="ALPHA-KETOGLUTARATE PERMEASE"/>
    <property type="match status" value="1"/>
</dbReference>
<evidence type="ECO:0000259" key="10">
    <source>
        <dbReference type="PROSITE" id="PS50850"/>
    </source>
</evidence>
<dbReference type="InterPro" id="IPR051084">
    <property type="entry name" value="H+-coupled_symporters"/>
</dbReference>
<accession>A0A839XY75</accession>
<evidence type="ECO:0000256" key="5">
    <source>
        <dbReference type="ARBA" id="ARBA00022847"/>
    </source>
</evidence>
<evidence type="ECO:0000256" key="3">
    <source>
        <dbReference type="ARBA" id="ARBA00022475"/>
    </source>
</evidence>
<dbReference type="GO" id="GO:0015293">
    <property type="term" value="F:symporter activity"/>
    <property type="evidence" value="ECO:0007669"/>
    <property type="project" value="UniProtKB-KW"/>
</dbReference>
<keyword evidence="7 9" id="KW-0472">Membrane</keyword>
<keyword evidence="12" id="KW-1185">Reference proteome</keyword>
<dbReference type="InterPro" id="IPR020846">
    <property type="entry name" value="MFS_dom"/>
</dbReference>
<evidence type="ECO:0000256" key="7">
    <source>
        <dbReference type="ARBA" id="ARBA00023136"/>
    </source>
</evidence>
<dbReference type="GO" id="GO:0005886">
    <property type="term" value="C:plasma membrane"/>
    <property type="evidence" value="ECO:0007669"/>
    <property type="project" value="UniProtKB-SubCell"/>
</dbReference>
<feature type="transmembrane region" description="Helical" evidence="9">
    <location>
        <begin position="69"/>
        <end position="94"/>
    </location>
</feature>
<name>A0A839XY75_9PSEU</name>
<dbReference type="AlphaFoldDB" id="A0A839XY75"/>
<gene>
    <name evidence="11" type="ORF">FB384_005275</name>
</gene>
<dbReference type="SUPFAM" id="SSF103473">
    <property type="entry name" value="MFS general substrate transporter"/>
    <property type="match status" value="1"/>
</dbReference>
<dbReference type="Gene3D" id="1.20.1250.20">
    <property type="entry name" value="MFS general substrate transporter like domains"/>
    <property type="match status" value="1"/>
</dbReference>
<evidence type="ECO:0000256" key="4">
    <source>
        <dbReference type="ARBA" id="ARBA00022692"/>
    </source>
</evidence>
<feature type="non-terminal residue" evidence="11">
    <location>
        <position position="114"/>
    </location>
</feature>
<evidence type="ECO:0000313" key="12">
    <source>
        <dbReference type="Proteomes" id="UP000564573"/>
    </source>
</evidence>
<evidence type="ECO:0000256" key="6">
    <source>
        <dbReference type="ARBA" id="ARBA00022989"/>
    </source>
</evidence>
<comment type="subcellular location">
    <subcellularLocation>
        <location evidence="1">Cell membrane</location>
        <topology evidence="1">Multi-pass membrane protein</topology>
    </subcellularLocation>
</comment>